<organism evidence="3 4">
    <name type="scientific">Ruminiclostridium hungatei</name>
    <name type="common">Clostridium hungatei</name>
    <dbReference type="NCBI Taxonomy" id="48256"/>
    <lineage>
        <taxon>Bacteria</taxon>
        <taxon>Bacillati</taxon>
        <taxon>Bacillota</taxon>
        <taxon>Clostridia</taxon>
        <taxon>Eubacteriales</taxon>
        <taxon>Oscillospiraceae</taxon>
        <taxon>Ruminiclostridium</taxon>
    </lineage>
</organism>
<dbReference type="AlphaFoldDB" id="A0A1V4SPH9"/>
<dbReference type="EC" id="2.7.11.1" evidence="3"/>
<dbReference type="InterPro" id="IPR036890">
    <property type="entry name" value="HATPase_C_sf"/>
</dbReference>
<dbReference type="EMBL" id="MZGX01000004">
    <property type="protein sequence ID" value="OPX45376.1"/>
    <property type="molecule type" value="Genomic_DNA"/>
</dbReference>
<reference evidence="3 4" key="1">
    <citation type="submission" date="2017-03" db="EMBL/GenBank/DDBJ databases">
        <title>Genome sequence of Clostridium hungatei DSM 14427.</title>
        <authorList>
            <person name="Poehlein A."/>
            <person name="Daniel R."/>
        </authorList>
    </citation>
    <scope>NUCLEOTIDE SEQUENCE [LARGE SCALE GENOMIC DNA]</scope>
    <source>
        <strain evidence="3 4">DSM 14427</strain>
    </source>
</reference>
<keyword evidence="1" id="KW-0723">Serine/threonine-protein kinase</keyword>
<dbReference type="STRING" id="48256.CLHUN_07460"/>
<keyword evidence="3" id="KW-0808">Transferase</keyword>
<dbReference type="InterPro" id="IPR050267">
    <property type="entry name" value="Anti-sigma-factor_SerPK"/>
</dbReference>
<dbReference type="Gene3D" id="3.30.565.10">
    <property type="entry name" value="Histidine kinase-like ATPase, C-terminal domain"/>
    <property type="match status" value="1"/>
</dbReference>
<dbReference type="InterPro" id="IPR003594">
    <property type="entry name" value="HATPase_dom"/>
</dbReference>
<comment type="caution">
    <text evidence="3">The sequence shown here is derived from an EMBL/GenBank/DDBJ whole genome shotgun (WGS) entry which is preliminary data.</text>
</comment>
<dbReference type="PANTHER" id="PTHR35526">
    <property type="entry name" value="ANTI-SIGMA-F FACTOR RSBW-RELATED"/>
    <property type="match status" value="1"/>
</dbReference>
<evidence type="ECO:0000256" key="1">
    <source>
        <dbReference type="ARBA" id="ARBA00022527"/>
    </source>
</evidence>
<dbReference type="GO" id="GO:0004674">
    <property type="term" value="F:protein serine/threonine kinase activity"/>
    <property type="evidence" value="ECO:0007669"/>
    <property type="project" value="UniProtKB-KW"/>
</dbReference>
<keyword evidence="1" id="KW-0418">Kinase</keyword>
<evidence type="ECO:0000313" key="3">
    <source>
        <dbReference type="EMBL" id="OPX45376.1"/>
    </source>
</evidence>
<dbReference type="CDD" id="cd16936">
    <property type="entry name" value="HATPase_RsbW-like"/>
    <property type="match status" value="1"/>
</dbReference>
<evidence type="ECO:0000259" key="2">
    <source>
        <dbReference type="Pfam" id="PF13581"/>
    </source>
</evidence>
<feature type="domain" description="Histidine kinase/HSP90-like ATPase" evidence="2">
    <location>
        <begin position="20"/>
        <end position="136"/>
    </location>
</feature>
<protein>
    <submittedName>
        <fullName evidence="3">Anti-sigma F factor</fullName>
        <ecNumber evidence="3">2.7.11.1</ecNumber>
    </submittedName>
</protein>
<dbReference type="Pfam" id="PF13581">
    <property type="entry name" value="HATPase_c_2"/>
    <property type="match status" value="1"/>
</dbReference>
<sequence>MKAVTYAVKHDIEGLSCLIKTLLSVIRTEHLVSEDTLFEIKVILNELIVNAICHGNNCDDNKATYVTVKIVGDSHLYVSVRDEGCGLSQKIELQKLDEYLEANNNSFNEHGRGLIIVGQLCDKVKFSRCRNKVSIIKSLR</sequence>
<gene>
    <name evidence="3" type="primary">spoIIAB_1</name>
    <name evidence="3" type="ORF">CLHUN_07460</name>
</gene>
<accession>A0A1V4SPH9</accession>
<dbReference type="Proteomes" id="UP000191554">
    <property type="component" value="Unassembled WGS sequence"/>
</dbReference>
<dbReference type="OrthoDB" id="9767435at2"/>
<name>A0A1V4SPH9_RUMHU</name>
<dbReference type="PANTHER" id="PTHR35526:SF3">
    <property type="entry name" value="ANTI-SIGMA-F FACTOR RSBW"/>
    <property type="match status" value="1"/>
</dbReference>
<proteinExistence type="predicted"/>
<keyword evidence="4" id="KW-1185">Reference proteome</keyword>
<evidence type="ECO:0000313" key="4">
    <source>
        <dbReference type="Proteomes" id="UP000191554"/>
    </source>
</evidence>
<dbReference type="SUPFAM" id="SSF55874">
    <property type="entry name" value="ATPase domain of HSP90 chaperone/DNA topoisomerase II/histidine kinase"/>
    <property type="match status" value="1"/>
</dbReference>